<feature type="chain" id="PRO_5030897061" description="cellulase" evidence="8">
    <location>
        <begin position="24"/>
        <end position="335"/>
    </location>
</feature>
<keyword evidence="5" id="KW-0136">Cellulose degradation</keyword>
<dbReference type="InterPro" id="IPR008928">
    <property type="entry name" value="6-hairpin_glycosidase_sf"/>
</dbReference>
<reference evidence="9 10" key="1">
    <citation type="submission" date="2020-04" db="EMBL/GenBank/DDBJ databases">
        <title>Sphingobium sp. AR-3-1 isolated from Arctic soil.</title>
        <authorList>
            <person name="Dahal R.H."/>
            <person name="Chaudhary D.K."/>
        </authorList>
    </citation>
    <scope>NUCLEOTIDE SEQUENCE [LARGE SCALE GENOMIC DNA]</scope>
    <source>
        <strain evidence="9 10">AR-3-1</strain>
    </source>
</reference>
<keyword evidence="10" id="KW-1185">Reference proteome</keyword>
<evidence type="ECO:0000256" key="1">
    <source>
        <dbReference type="ARBA" id="ARBA00000966"/>
    </source>
</evidence>
<dbReference type="Gene3D" id="1.50.10.10">
    <property type="match status" value="1"/>
</dbReference>
<evidence type="ECO:0000313" key="9">
    <source>
        <dbReference type="EMBL" id="NML12804.1"/>
    </source>
</evidence>
<evidence type="ECO:0000256" key="5">
    <source>
        <dbReference type="ARBA" id="ARBA00023001"/>
    </source>
</evidence>
<dbReference type="EMBL" id="JABBFV010000026">
    <property type="protein sequence ID" value="NML12804.1"/>
    <property type="molecule type" value="Genomic_DNA"/>
</dbReference>
<proteinExistence type="inferred from homology"/>
<protein>
    <recommendedName>
        <fullName evidence="3">cellulase</fullName>
        <ecNumber evidence="3">3.2.1.4</ecNumber>
    </recommendedName>
</protein>
<dbReference type="PROSITE" id="PS51257">
    <property type="entry name" value="PROKAR_LIPOPROTEIN"/>
    <property type="match status" value="1"/>
</dbReference>
<evidence type="ECO:0000256" key="7">
    <source>
        <dbReference type="ARBA" id="ARBA00023326"/>
    </source>
</evidence>
<dbReference type="GO" id="GO:0030245">
    <property type="term" value="P:cellulose catabolic process"/>
    <property type="evidence" value="ECO:0007669"/>
    <property type="project" value="UniProtKB-KW"/>
</dbReference>
<name>A0A7X9ZVX0_9SPHN</name>
<comment type="caution">
    <text evidence="9">The sequence shown here is derived from an EMBL/GenBank/DDBJ whole genome shotgun (WGS) entry which is preliminary data.</text>
</comment>
<comment type="catalytic activity">
    <reaction evidence="1">
        <text>Endohydrolysis of (1-&gt;4)-beta-D-glucosidic linkages in cellulose, lichenin and cereal beta-D-glucans.</text>
        <dbReference type="EC" id="3.2.1.4"/>
    </reaction>
</comment>
<dbReference type="RefSeq" id="WP_096063542.1">
    <property type="nucleotide sequence ID" value="NZ_JABBFV010000026.1"/>
</dbReference>
<evidence type="ECO:0000256" key="4">
    <source>
        <dbReference type="ARBA" id="ARBA00022801"/>
    </source>
</evidence>
<keyword evidence="7" id="KW-0624">Polysaccharide degradation</keyword>
<feature type="signal peptide" evidence="8">
    <location>
        <begin position="1"/>
        <end position="23"/>
    </location>
</feature>
<sequence>MGVDRRTACLSLLFAATAGCAQAGGSKIVAGAISWPNFKAAFLDPSGRIIDNGNGGISHSEGQGYGMALALRGGDQAAFDTIFRWSEANLANRDTGLYAWRYDPRQPNPVGDQNNASDGDIFIAWALADAARKWKNPSYASRSAEIRRAIRSSLVLERYGRSLLLPGVQGFVKPDAVTLNPAYFIWPALDAFRLLDGDAVWGKVIADSEAIASASRFGPLHLPTDWIDISGPAIVSPASGRPARFGFDAIRVPLYAKSGRRTSLLAPVANFWQAYVGKGKPIPAWIDVESGEEAPYALSSGGMAVASRTLGLQEPLDLSADYYAAVLQMLARFLP</sequence>
<evidence type="ECO:0000313" key="10">
    <source>
        <dbReference type="Proteomes" id="UP000519023"/>
    </source>
</evidence>
<evidence type="ECO:0000256" key="3">
    <source>
        <dbReference type="ARBA" id="ARBA00012601"/>
    </source>
</evidence>
<dbReference type="GO" id="GO:0008810">
    <property type="term" value="F:cellulase activity"/>
    <property type="evidence" value="ECO:0007669"/>
    <property type="project" value="UniProtKB-EC"/>
</dbReference>
<dbReference type="InterPro" id="IPR002037">
    <property type="entry name" value="Glyco_hydro_8"/>
</dbReference>
<dbReference type="Pfam" id="PF01270">
    <property type="entry name" value="Glyco_hydro_8"/>
    <property type="match status" value="1"/>
</dbReference>
<dbReference type="SUPFAM" id="SSF48208">
    <property type="entry name" value="Six-hairpin glycosidases"/>
    <property type="match status" value="1"/>
</dbReference>
<dbReference type="InterPro" id="IPR012341">
    <property type="entry name" value="6hp_glycosidase-like_sf"/>
</dbReference>
<keyword evidence="6" id="KW-0326">Glycosidase</keyword>
<dbReference type="Proteomes" id="UP000519023">
    <property type="component" value="Unassembled WGS sequence"/>
</dbReference>
<dbReference type="EC" id="3.2.1.4" evidence="3"/>
<evidence type="ECO:0000256" key="2">
    <source>
        <dbReference type="ARBA" id="ARBA00009209"/>
    </source>
</evidence>
<evidence type="ECO:0000256" key="8">
    <source>
        <dbReference type="SAM" id="SignalP"/>
    </source>
</evidence>
<gene>
    <name evidence="9" type="ORF">HHL08_22160</name>
</gene>
<accession>A0A7X9ZVX0</accession>
<keyword evidence="8" id="KW-0732">Signal</keyword>
<keyword evidence="4" id="KW-0378">Hydrolase</keyword>
<evidence type="ECO:0000256" key="6">
    <source>
        <dbReference type="ARBA" id="ARBA00023295"/>
    </source>
</evidence>
<organism evidence="9 10">
    <name type="scientific">Sphingobium psychrophilum</name>
    <dbReference type="NCBI Taxonomy" id="2728834"/>
    <lineage>
        <taxon>Bacteria</taxon>
        <taxon>Pseudomonadati</taxon>
        <taxon>Pseudomonadota</taxon>
        <taxon>Alphaproteobacteria</taxon>
        <taxon>Sphingomonadales</taxon>
        <taxon>Sphingomonadaceae</taxon>
        <taxon>Sphingobium</taxon>
    </lineage>
</organism>
<comment type="similarity">
    <text evidence="2">Belongs to the glycosyl hydrolase 8 (cellulase D) family.</text>
</comment>
<keyword evidence="7" id="KW-0119">Carbohydrate metabolism</keyword>
<dbReference type="PRINTS" id="PR00735">
    <property type="entry name" value="GLHYDRLASE8"/>
</dbReference>
<dbReference type="AlphaFoldDB" id="A0A7X9ZVX0"/>